<keyword evidence="2" id="KW-1185">Reference proteome</keyword>
<protein>
    <submittedName>
        <fullName evidence="1">Uncharacterized protein</fullName>
    </submittedName>
</protein>
<dbReference type="InParanoid" id="A0A0C3ARX1"/>
<dbReference type="Proteomes" id="UP000054166">
    <property type="component" value="Unassembled WGS sequence"/>
</dbReference>
<dbReference type="AlphaFoldDB" id="A0A0C3ARX1"/>
<proteinExistence type="predicted"/>
<sequence>MSRTPLDQILCSKFGKAKTSCPCPEWPSSKLCLTYAAAFGIRCMDGFRSCDTTSCAKPNVSVRGLWTLVVLRSDDILVLGESVLGTLSDVYSFLSSQNWRRKQGWFALRFICTFGGVRLE</sequence>
<dbReference type="HOGENOM" id="CLU_2050511_0_0_1"/>
<organism evidence="1 2">
    <name type="scientific">Piloderma croceum (strain F 1598)</name>
    <dbReference type="NCBI Taxonomy" id="765440"/>
    <lineage>
        <taxon>Eukaryota</taxon>
        <taxon>Fungi</taxon>
        <taxon>Dikarya</taxon>
        <taxon>Basidiomycota</taxon>
        <taxon>Agaricomycotina</taxon>
        <taxon>Agaricomycetes</taxon>
        <taxon>Agaricomycetidae</taxon>
        <taxon>Atheliales</taxon>
        <taxon>Atheliaceae</taxon>
        <taxon>Piloderma</taxon>
    </lineage>
</organism>
<accession>A0A0C3ARX1</accession>
<evidence type="ECO:0000313" key="1">
    <source>
        <dbReference type="EMBL" id="KIM76663.1"/>
    </source>
</evidence>
<evidence type="ECO:0000313" key="2">
    <source>
        <dbReference type="Proteomes" id="UP000054166"/>
    </source>
</evidence>
<gene>
    <name evidence="1" type="ORF">PILCRDRAFT_639109</name>
</gene>
<dbReference type="EMBL" id="KN833032">
    <property type="protein sequence ID" value="KIM76663.1"/>
    <property type="molecule type" value="Genomic_DNA"/>
</dbReference>
<name>A0A0C3ARX1_PILCF</name>
<reference evidence="1 2" key="1">
    <citation type="submission" date="2014-04" db="EMBL/GenBank/DDBJ databases">
        <authorList>
            <consortium name="DOE Joint Genome Institute"/>
            <person name="Kuo A."/>
            <person name="Tarkka M."/>
            <person name="Buscot F."/>
            <person name="Kohler A."/>
            <person name="Nagy L.G."/>
            <person name="Floudas D."/>
            <person name="Copeland A."/>
            <person name="Barry K.W."/>
            <person name="Cichocki N."/>
            <person name="Veneault-Fourrey C."/>
            <person name="LaButti K."/>
            <person name="Lindquist E.A."/>
            <person name="Lipzen A."/>
            <person name="Lundell T."/>
            <person name="Morin E."/>
            <person name="Murat C."/>
            <person name="Sun H."/>
            <person name="Tunlid A."/>
            <person name="Henrissat B."/>
            <person name="Grigoriev I.V."/>
            <person name="Hibbett D.S."/>
            <person name="Martin F."/>
            <person name="Nordberg H.P."/>
            <person name="Cantor M.N."/>
            <person name="Hua S.X."/>
        </authorList>
    </citation>
    <scope>NUCLEOTIDE SEQUENCE [LARGE SCALE GENOMIC DNA]</scope>
    <source>
        <strain evidence="1 2">F 1598</strain>
    </source>
</reference>
<reference evidence="2" key="2">
    <citation type="submission" date="2015-01" db="EMBL/GenBank/DDBJ databases">
        <title>Evolutionary Origins and Diversification of the Mycorrhizal Mutualists.</title>
        <authorList>
            <consortium name="DOE Joint Genome Institute"/>
            <consortium name="Mycorrhizal Genomics Consortium"/>
            <person name="Kohler A."/>
            <person name="Kuo A."/>
            <person name="Nagy L.G."/>
            <person name="Floudas D."/>
            <person name="Copeland A."/>
            <person name="Barry K.W."/>
            <person name="Cichocki N."/>
            <person name="Veneault-Fourrey C."/>
            <person name="LaButti K."/>
            <person name="Lindquist E.A."/>
            <person name="Lipzen A."/>
            <person name="Lundell T."/>
            <person name="Morin E."/>
            <person name="Murat C."/>
            <person name="Riley R."/>
            <person name="Ohm R."/>
            <person name="Sun H."/>
            <person name="Tunlid A."/>
            <person name="Henrissat B."/>
            <person name="Grigoriev I.V."/>
            <person name="Hibbett D.S."/>
            <person name="Martin F."/>
        </authorList>
    </citation>
    <scope>NUCLEOTIDE SEQUENCE [LARGE SCALE GENOMIC DNA]</scope>
    <source>
        <strain evidence="2">F 1598</strain>
    </source>
</reference>